<dbReference type="GO" id="GO:0005507">
    <property type="term" value="F:copper ion binding"/>
    <property type="evidence" value="ECO:0007669"/>
    <property type="project" value="TreeGrafter"/>
</dbReference>
<dbReference type="InterPro" id="IPR023298">
    <property type="entry name" value="ATPase_P-typ_TM_dom_sf"/>
</dbReference>
<dbReference type="EMBL" id="CABEEZ010000061">
    <property type="protein sequence ID" value="VTR28973.1"/>
    <property type="molecule type" value="Genomic_DNA"/>
</dbReference>
<accession>A0A4U9U908</accession>
<dbReference type="PRINTS" id="PR00119">
    <property type="entry name" value="CATATPASE"/>
</dbReference>
<dbReference type="SUPFAM" id="SSF56784">
    <property type="entry name" value="HAD-like"/>
    <property type="match status" value="1"/>
</dbReference>
<feature type="transmembrane region" description="Helical" evidence="7">
    <location>
        <begin position="49"/>
        <end position="71"/>
    </location>
</feature>
<evidence type="ECO:0000256" key="4">
    <source>
        <dbReference type="ARBA" id="ARBA00022967"/>
    </source>
</evidence>
<dbReference type="InterPro" id="IPR018303">
    <property type="entry name" value="ATPase_P-typ_P_site"/>
</dbReference>
<keyword evidence="3" id="KW-0479">Metal-binding</keyword>
<dbReference type="Gene3D" id="1.20.1110.10">
    <property type="entry name" value="Calcium-transporting ATPase, transmembrane domain"/>
    <property type="match status" value="1"/>
</dbReference>
<evidence type="ECO:0000256" key="1">
    <source>
        <dbReference type="ARBA" id="ARBA00004370"/>
    </source>
</evidence>
<evidence type="ECO:0000256" key="2">
    <source>
        <dbReference type="ARBA" id="ARBA00022692"/>
    </source>
</evidence>
<dbReference type="InterPro" id="IPR036412">
    <property type="entry name" value="HAD-like_sf"/>
</dbReference>
<name>A0A4U9U908_SERFO</name>
<dbReference type="InterPro" id="IPR001757">
    <property type="entry name" value="P_typ_ATPase"/>
</dbReference>
<dbReference type="GO" id="GO:0016020">
    <property type="term" value="C:membrane"/>
    <property type="evidence" value="ECO:0007669"/>
    <property type="project" value="UniProtKB-SubCell"/>
</dbReference>
<evidence type="ECO:0000256" key="5">
    <source>
        <dbReference type="ARBA" id="ARBA00022989"/>
    </source>
</evidence>
<feature type="transmembrane region" description="Helical" evidence="7">
    <location>
        <begin position="77"/>
        <end position="100"/>
    </location>
</feature>
<dbReference type="SUPFAM" id="SSF81665">
    <property type="entry name" value="Calcium ATPase, transmembrane domain M"/>
    <property type="match status" value="1"/>
</dbReference>
<proteinExistence type="predicted"/>
<dbReference type="EC" id="3.6.3.4" evidence="8"/>
<evidence type="ECO:0000256" key="6">
    <source>
        <dbReference type="ARBA" id="ARBA00023136"/>
    </source>
</evidence>
<evidence type="ECO:0000313" key="8">
    <source>
        <dbReference type="EMBL" id="VTR28973.1"/>
    </source>
</evidence>
<evidence type="ECO:0000256" key="7">
    <source>
        <dbReference type="SAM" id="Phobius"/>
    </source>
</evidence>
<keyword evidence="4" id="KW-1278">Translocase</keyword>
<dbReference type="NCBIfam" id="TIGR01494">
    <property type="entry name" value="ATPase_P-type"/>
    <property type="match status" value="1"/>
</dbReference>
<sequence>MWVVPSTKTGAFSFRVTKVGANTVLAQIIRLVEEAQGSKLPIQALVDKVTMWFVPAVMAAAALTFLVWLIFGPDPALTFALVNAVAVLIIACPCAMGLATPTSIMVGTGRAAELGVLFRKGEALQALRDVSVIALDKTGTLTKGRPELTDLVPAKGFEYSEVLALVAAVETRSEHPIAEAIVLAAKQQGITLAPVEGFDAVPGFGVTAKVGGRVVSVGADRFMTQLGLDVVSFKSAAQRLGEQGKSPLYAAIDGRLAAVIAVADPIKETTPEAIKALHALGLKVAMITGDNAATAAAIAKQLGIDEVAAEVLPDGKVAALKKFRVNGGASGLCGGRYQRRPGVSGSGRWAGYRHRYRCGYRGGRRGADVWRPARGAERYRTQPGDDPQYQTEPVLGLCLQRGADPGGGGRALSVKRHLAFADLRGGGDGALQCLCTRQRAAA</sequence>
<dbReference type="InterPro" id="IPR023214">
    <property type="entry name" value="HAD_sf"/>
</dbReference>
<dbReference type="Pfam" id="PF00702">
    <property type="entry name" value="Hydrolase"/>
    <property type="match status" value="1"/>
</dbReference>
<dbReference type="GO" id="GO:0005524">
    <property type="term" value="F:ATP binding"/>
    <property type="evidence" value="ECO:0007669"/>
    <property type="project" value="InterPro"/>
</dbReference>
<protein>
    <submittedName>
        <fullName evidence="8">Copper-transporting P-type ATPase</fullName>
        <ecNumber evidence="8">3.6.3.4</ecNumber>
    </submittedName>
</protein>
<dbReference type="PROSITE" id="PS00154">
    <property type="entry name" value="ATPASE_E1_E2"/>
    <property type="match status" value="1"/>
</dbReference>
<dbReference type="PANTHER" id="PTHR43520:SF8">
    <property type="entry name" value="P-TYPE CU(+) TRANSPORTER"/>
    <property type="match status" value="1"/>
</dbReference>
<dbReference type="PANTHER" id="PTHR43520">
    <property type="entry name" value="ATP7, ISOFORM B"/>
    <property type="match status" value="1"/>
</dbReference>
<comment type="subcellular location">
    <subcellularLocation>
        <location evidence="1">Membrane</location>
    </subcellularLocation>
</comment>
<dbReference type="GO" id="GO:0016887">
    <property type="term" value="F:ATP hydrolysis activity"/>
    <property type="evidence" value="ECO:0007669"/>
    <property type="project" value="InterPro"/>
</dbReference>
<dbReference type="AlphaFoldDB" id="A0A4U9U908"/>
<dbReference type="GO" id="GO:0055070">
    <property type="term" value="P:copper ion homeostasis"/>
    <property type="evidence" value="ECO:0007669"/>
    <property type="project" value="TreeGrafter"/>
</dbReference>
<dbReference type="SUPFAM" id="SSF81660">
    <property type="entry name" value="Metal cation-transporting ATPase, ATP-binding domain N"/>
    <property type="match status" value="1"/>
</dbReference>
<keyword evidence="2 7" id="KW-0812">Transmembrane</keyword>
<organism evidence="8">
    <name type="scientific">Serratia fonticola</name>
    <dbReference type="NCBI Taxonomy" id="47917"/>
    <lineage>
        <taxon>Bacteria</taxon>
        <taxon>Pseudomonadati</taxon>
        <taxon>Pseudomonadota</taxon>
        <taxon>Gammaproteobacteria</taxon>
        <taxon>Enterobacterales</taxon>
        <taxon>Yersiniaceae</taxon>
        <taxon>Serratia</taxon>
    </lineage>
</organism>
<gene>
    <name evidence="8" type="primary">actP_5</name>
    <name evidence="8" type="ORF">NCTC12965_02802</name>
</gene>
<dbReference type="Gene3D" id="3.40.50.1000">
    <property type="entry name" value="HAD superfamily/HAD-like"/>
    <property type="match status" value="1"/>
</dbReference>
<keyword evidence="6 7" id="KW-0472">Membrane</keyword>
<dbReference type="GO" id="GO:0043682">
    <property type="term" value="F:P-type divalent copper transporter activity"/>
    <property type="evidence" value="ECO:0007669"/>
    <property type="project" value="TreeGrafter"/>
</dbReference>
<dbReference type="Gene3D" id="3.40.1110.10">
    <property type="entry name" value="Calcium-transporting ATPase, cytoplasmic domain N"/>
    <property type="match status" value="1"/>
</dbReference>
<dbReference type="InterPro" id="IPR023299">
    <property type="entry name" value="ATPase_P-typ_cyto_dom_N"/>
</dbReference>
<keyword evidence="8" id="KW-0378">Hydrolase</keyword>
<reference evidence="8" key="1">
    <citation type="submission" date="2019-05" db="EMBL/GenBank/DDBJ databases">
        <authorList>
            <consortium name="Pathogen Informatics"/>
        </authorList>
    </citation>
    <scope>NUCLEOTIDE SEQUENCE [LARGE SCALE GENOMIC DNA]</scope>
    <source>
        <strain evidence="8">NCTC12965</strain>
    </source>
</reference>
<keyword evidence="5 7" id="KW-1133">Transmembrane helix</keyword>
<evidence type="ECO:0000256" key="3">
    <source>
        <dbReference type="ARBA" id="ARBA00022723"/>
    </source>
</evidence>